<evidence type="ECO:0000313" key="10">
    <source>
        <dbReference type="EMBL" id="KDR70652.1"/>
    </source>
</evidence>
<dbReference type="FunFam" id="3.40.390.10:FF:000074">
    <property type="entry name" value="Metalloprotease"/>
    <property type="match status" value="1"/>
</dbReference>
<dbReference type="GO" id="GO:0004222">
    <property type="term" value="F:metalloendopeptidase activity"/>
    <property type="evidence" value="ECO:0007669"/>
    <property type="project" value="InterPro"/>
</dbReference>
<evidence type="ECO:0000313" key="11">
    <source>
        <dbReference type="Proteomes" id="UP000027222"/>
    </source>
</evidence>
<organism evidence="10 11">
    <name type="scientific">Galerina marginata (strain CBS 339.88)</name>
    <dbReference type="NCBI Taxonomy" id="685588"/>
    <lineage>
        <taxon>Eukaryota</taxon>
        <taxon>Fungi</taxon>
        <taxon>Dikarya</taxon>
        <taxon>Basidiomycota</taxon>
        <taxon>Agaricomycotina</taxon>
        <taxon>Agaricomycetes</taxon>
        <taxon>Agaricomycetidae</taxon>
        <taxon>Agaricales</taxon>
        <taxon>Agaricineae</taxon>
        <taxon>Strophariaceae</taxon>
        <taxon>Galerina</taxon>
    </lineage>
</organism>
<dbReference type="GO" id="GO:0005758">
    <property type="term" value="C:mitochondrial intermembrane space"/>
    <property type="evidence" value="ECO:0007669"/>
    <property type="project" value="TreeGrafter"/>
</dbReference>
<keyword evidence="5 8" id="KW-0862">Zinc</keyword>
<evidence type="ECO:0000256" key="4">
    <source>
        <dbReference type="ARBA" id="ARBA00022801"/>
    </source>
</evidence>
<gene>
    <name evidence="10" type="ORF">GALMADRAFT_75898</name>
</gene>
<evidence type="ECO:0000256" key="7">
    <source>
        <dbReference type="ARBA" id="ARBA00025208"/>
    </source>
</evidence>
<accession>A0A067SKU8</accession>
<dbReference type="Pfam" id="PF01432">
    <property type="entry name" value="Peptidase_M3"/>
    <property type="match status" value="1"/>
</dbReference>
<keyword evidence="2 8" id="KW-0645">Protease</keyword>
<dbReference type="Gene3D" id="3.40.390.10">
    <property type="entry name" value="Collagenase (Catalytic Domain)"/>
    <property type="match status" value="1"/>
</dbReference>
<name>A0A067SKU8_GALM3</name>
<dbReference type="EMBL" id="KL142396">
    <property type="protein sequence ID" value="KDR70652.1"/>
    <property type="molecule type" value="Genomic_DNA"/>
</dbReference>
<dbReference type="InterPro" id="IPR001567">
    <property type="entry name" value="Pept_M3A_M3B_dom"/>
</dbReference>
<dbReference type="InterPro" id="IPR024077">
    <property type="entry name" value="Neurolysin/TOP_dom2"/>
</dbReference>
<dbReference type="InterPro" id="IPR045090">
    <property type="entry name" value="Pept_M3A_M3B"/>
</dbReference>
<evidence type="ECO:0000259" key="9">
    <source>
        <dbReference type="Pfam" id="PF01432"/>
    </source>
</evidence>
<dbReference type="PANTHER" id="PTHR11804:SF84">
    <property type="entry name" value="SACCHAROLYSIN"/>
    <property type="match status" value="1"/>
</dbReference>
<feature type="domain" description="Peptidase M3A/M3B catalytic" evidence="9">
    <location>
        <begin position="221"/>
        <end position="673"/>
    </location>
</feature>
<dbReference type="Proteomes" id="UP000027222">
    <property type="component" value="Unassembled WGS sequence"/>
</dbReference>
<keyword evidence="3 8" id="KW-0479">Metal-binding</keyword>
<evidence type="ECO:0000256" key="5">
    <source>
        <dbReference type="ARBA" id="ARBA00022833"/>
    </source>
</evidence>
<dbReference type="CDD" id="cd06455">
    <property type="entry name" value="M3A_TOP"/>
    <property type="match status" value="1"/>
</dbReference>
<keyword evidence="6 8" id="KW-0482">Metalloprotease</keyword>
<evidence type="ECO:0000256" key="8">
    <source>
        <dbReference type="RuleBase" id="RU003435"/>
    </source>
</evidence>
<dbReference type="GO" id="GO:0006508">
    <property type="term" value="P:proteolysis"/>
    <property type="evidence" value="ECO:0007669"/>
    <property type="project" value="UniProtKB-KW"/>
</dbReference>
<dbReference type="OrthoDB" id="534666at2759"/>
<dbReference type="HOGENOM" id="CLU_001805_1_2_1"/>
<dbReference type="AlphaFoldDB" id="A0A067SKU8"/>
<keyword evidence="4 8" id="KW-0378">Hydrolase</keyword>
<dbReference type="GO" id="GO:0006518">
    <property type="term" value="P:peptide metabolic process"/>
    <property type="evidence" value="ECO:0007669"/>
    <property type="project" value="TreeGrafter"/>
</dbReference>
<dbReference type="Gene3D" id="1.10.1370.10">
    <property type="entry name" value="Neurolysin, domain 3"/>
    <property type="match status" value="1"/>
</dbReference>
<proteinExistence type="inferred from homology"/>
<sequence>MSFIAPQDSLRWDHNVADIKNLTNLAIDKYTSVLDKVGALDARDCNFHTVALAQGRTEFRAVGEPMAFYQNVSATKEIRDASRDAESLIRDFEIEASMRLDVFNSKAAAEKNIEEFDQWDKLIPEEQRLVEKMILDGTRSGLGLPVEKREELTNLKKELSQACLDFEKNVNEENGHITFTEEELAGVPEYIISGYTKRTYQGKDVYDVKFKNTDIGPILQFAEDPEVRKRAQESNESQLEVNVPIFAKIMELRRKVAGLLGYKNWADYITEVKMVKSGKGVEDFLDDLVEKLLPIGIKDCENHLAIKKKEHEARGLLFDGKYNLWDESYYSRKYVKETLDLDGTLVREYFPVSHVVPVILEIYQNLLSVRFEEIKEASVWHPDVQAYAVWEKDAKDETGFIGYAYFDLLPRDGKYPNLAVWPISVGYDLPGGKRSYPVCAIVANLAKPTPDKPALLGHFDTVNLFHEVGHIFHELLSKTKFALFHGTTVALDFGEAPSQMFENWCYEAKVLERITSHYETKKPMSPDLIEKLLKNRYMNFGLFNLRQLFFAKYDIKVHIDQNVEDYTHLWCSLRKKMLLLDHDKECPGQSKFCHLINYDAGYYGYMYSNVFAADMYATVFKADPFDPVRGKFYRDRVLLPGSSRDELDILQASYFPCLDFLGRPPNSEAYLKQLFGTVPASATA</sequence>
<comment type="function">
    <text evidence="7">Cleaves proteins, imported into the mitochondrion, to their mature size. While most mitochondrial precursor proteins are processed to the mature form in one step by mitochondrial processing peptidase (MPP), the sequential cleavage by MIP of an octapeptide after initial processing by MPP is a required step for a subgroup of nuclear-encoded precursor proteins destined for the matrix or the inner membrane.</text>
</comment>
<comment type="cofactor">
    <cofactor evidence="8">
        <name>Zn(2+)</name>
        <dbReference type="ChEBI" id="CHEBI:29105"/>
    </cofactor>
    <text evidence="8">Binds 1 zinc ion.</text>
</comment>
<protein>
    <recommendedName>
        <fullName evidence="9">Peptidase M3A/M3B catalytic domain-containing protein</fullName>
    </recommendedName>
</protein>
<dbReference type="Gene3D" id="1.20.1050.40">
    <property type="entry name" value="Endopeptidase. Chain P, domain 1"/>
    <property type="match status" value="1"/>
</dbReference>
<evidence type="ECO:0000256" key="3">
    <source>
        <dbReference type="ARBA" id="ARBA00022723"/>
    </source>
</evidence>
<evidence type="ECO:0000256" key="1">
    <source>
        <dbReference type="ARBA" id="ARBA00006040"/>
    </source>
</evidence>
<dbReference type="GO" id="GO:0046872">
    <property type="term" value="F:metal ion binding"/>
    <property type="evidence" value="ECO:0007669"/>
    <property type="project" value="UniProtKB-UniRule"/>
</dbReference>
<dbReference type="SUPFAM" id="SSF55486">
    <property type="entry name" value="Metalloproteases ('zincins'), catalytic domain"/>
    <property type="match status" value="1"/>
</dbReference>
<comment type="similarity">
    <text evidence="1 8">Belongs to the peptidase M3 family.</text>
</comment>
<reference evidence="11" key="1">
    <citation type="journal article" date="2014" name="Proc. Natl. Acad. Sci. U.S.A.">
        <title>Extensive sampling of basidiomycete genomes demonstrates inadequacy of the white-rot/brown-rot paradigm for wood decay fungi.</title>
        <authorList>
            <person name="Riley R."/>
            <person name="Salamov A.A."/>
            <person name="Brown D.W."/>
            <person name="Nagy L.G."/>
            <person name="Floudas D."/>
            <person name="Held B.W."/>
            <person name="Levasseur A."/>
            <person name="Lombard V."/>
            <person name="Morin E."/>
            <person name="Otillar R."/>
            <person name="Lindquist E.A."/>
            <person name="Sun H."/>
            <person name="LaButti K.M."/>
            <person name="Schmutz J."/>
            <person name="Jabbour D."/>
            <person name="Luo H."/>
            <person name="Baker S.E."/>
            <person name="Pisabarro A.G."/>
            <person name="Walton J.D."/>
            <person name="Blanchette R.A."/>
            <person name="Henrissat B."/>
            <person name="Martin F."/>
            <person name="Cullen D."/>
            <person name="Hibbett D.S."/>
            <person name="Grigoriev I.V."/>
        </authorList>
    </citation>
    <scope>NUCLEOTIDE SEQUENCE [LARGE SCALE GENOMIC DNA]</scope>
    <source>
        <strain evidence="11">CBS 339.88</strain>
    </source>
</reference>
<dbReference type="PANTHER" id="PTHR11804">
    <property type="entry name" value="PROTEASE M3 THIMET OLIGOPEPTIDASE-RELATED"/>
    <property type="match status" value="1"/>
</dbReference>
<keyword evidence="11" id="KW-1185">Reference proteome</keyword>
<dbReference type="InterPro" id="IPR024080">
    <property type="entry name" value="Neurolysin/TOP_N"/>
</dbReference>
<dbReference type="STRING" id="685588.A0A067SKU8"/>
<evidence type="ECO:0000256" key="2">
    <source>
        <dbReference type="ARBA" id="ARBA00022670"/>
    </source>
</evidence>
<evidence type="ECO:0000256" key="6">
    <source>
        <dbReference type="ARBA" id="ARBA00023049"/>
    </source>
</evidence>
<dbReference type="InterPro" id="IPR024079">
    <property type="entry name" value="MetalloPept_cat_dom_sf"/>
</dbReference>